<gene>
    <name evidence="2" type="ORF">NP493_919g01064</name>
</gene>
<name>A0AAD9KK81_RIDPI</name>
<organism evidence="2 3">
    <name type="scientific">Ridgeia piscesae</name>
    <name type="common">Tubeworm</name>
    <dbReference type="NCBI Taxonomy" id="27915"/>
    <lineage>
        <taxon>Eukaryota</taxon>
        <taxon>Metazoa</taxon>
        <taxon>Spiralia</taxon>
        <taxon>Lophotrochozoa</taxon>
        <taxon>Annelida</taxon>
        <taxon>Polychaeta</taxon>
        <taxon>Sedentaria</taxon>
        <taxon>Canalipalpata</taxon>
        <taxon>Sabellida</taxon>
        <taxon>Siboglinidae</taxon>
        <taxon>Ridgeia</taxon>
    </lineage>
</organism>
<evidence type="ECO:0000313" key="3">
    <source>
        <dbReference type="Proteomes" id="UP001209878"/>
    </source>
</evidence>
<keyword evidence="3" id="KW-1185">Reference proteome</keyword>
<dbReference type="EMBL" id="JAODUO010000917">
    <property type="protein sequence ID" value="KAK2172936.1"/>
    <property type="molecule type" value="Genomic_DNA"/>
</dbReference>
<accession>A0AAD9KK81</accession>
<protein>
    <submittedName>
        <fullName evidence="2">Uncharacterized protein</fullName>
    </submittedName>
</protein>
<evidence type="ECO:0000256" key="1">
    <source>
        <dbReference type="SAM" id="MobiDB-lite"/>
    </source>
</evidence>
<proteinExistence type="predicted"/>
<sequence>MMKQNESTKRAADDLENTFKTRYLLEVIVNEETQESSLVQGTAKGRTDKTAE</sequence>
<dbReference type="Proteomes" id="UP001209878">
    <property type="component" value="Unassembled WGS sequence"/>
</dbReference>
<reference evidence="2" key="1">
    <citation type="journal article" date="2023" name="Mol. Biol. Evol.">
        <title>Third-Generation Sequencing Reveals the Adaptive Role of the Epigenome in Three Deep-Sea Polychaetes.</title>
        <authorList>
            <person name="Perez M."/>
            <person name="Aroh O."/>
            <person name="Sun Y."/>
            <person name="Lan Y."/>
            <person name="Juniper S.K."/>
            <person name="Young C.R."/>
            <person name="Angers B."/>
            <person name="Qian P.Y."/>
        </authorList>
    </citation>
    <scope>NUCLEOTIDE SEQUENCE</scope>
    <source>
        <strain evidence="2">R07B-5</strain>
    </source>
</reference>
<dbReference type="AlphaFoldDB" id="A0AAD9KK81"/>
<evidence type="ECO:0000313" key="2">
    <source>
        <dbReference type="EMBL" id="KAK2172936.1"/>
    </source>
</evidence>
<comment type="caution">
    <text evidence="2">The sequence shown here is derived from an EMBL/GenBank/DDBJ whole genome shotgun (WGS) entry which is preliminary data.</text>
</comment>
<feature type="region of interest" description="Disordered" evidence="1">
    <location>
        <begin position="31"/>
        <end position="52"/>
    </location>
</feature>